<proteinExistence type="predicted"/>
<protein>
    <submittedName>
        <fullName evidence="1">Uncharacterized protein</fullName>
    </submittedName>
</protein>
<dbReference type="EMBL" id="AP027731">
    <property type="protein sequence ID" value="BDZ45951.1"/>
    <property type="molecule type" value="Genomic_DNA"/>
</dbReference>
<gene>
    <name evidence="1" type="ORF">GCM10025866_18600</name>
</gene>
<dbReference type="Proteomes" id="UP001321498">
    <property type="component" value="Chromosome"/>
</dbReference>
<evidence type="ECO:0000313" key="2">
    <source>
        <dbReference type="Proteomes" id="UP001321498"/>
    </source>
</evidence>
<name>A0ABM8GCH8_9MICO</name>
<keyword evidence="2" id="KW-1185">Reference proteome</keyword>
<evidence type="ECO:0000313" key="1">
    <source>
        <dbReference type="EMBL" id="BDZ45951.1"/>
    </source>
</evidence>
<organism evidence="1 2">
    <name type="scientific">Naasia aerilata</name>
    <dbReference type="NCBI Taxonomy" id="1162966"/>
    <lineage>
        <taxon>Bacteria</taxon>
        <taxon>Bacillati</taxon>
        <taxon>Actinomycetota</taxon>
        <taxon>Actinomycetes</taxon>
        <taxon>Micrococcales</taxon>
        <taxon>Microbacteriaceae</taxon>
        <taxon>Naasia</taxon>
    </lineage>
</organism>
<dbReference type="RefSeq" id="WP_286279190.1">
    <property type="nucleotide sequence ID" value="NZ_AP027731.1"/>
</dbReference>
<reference evidence="2" key="1">
    <citation type="journal article" date="2019" name="Int. J. Syst. Evol. Microbiol.">
        <title>The Global Catalogue of Microorganisms (GCM) 10K type strain sequencing project: providing services to taxonomists for standard genome sequencing and annotation.</title>
        <authorList>
            <consortium name="The Broad Institute Genomics Platform"/>
            <consortium name="The Broad Institute Genome Sequencing Center for Infectious Disease"/>
            <person name="Wu L."/>
            <person name="Ma J."/>
        </authorList>
    </citation>
    <scope>NUCLEOTIDE SEQUENCE [LARGE SCALE GENOMIC DNA]</scope>
    <source>
        <strain evidence="2">NBRC 108725</strain>
    </source>
</reference>
<accession>A0ABM8GCH8</accession>
<sequence length="96" mass="10248">MKRIRVADTFLLVGDSVADLITEYAVLLSRVNTADRVTLNAIDDGGDLVSATVVLTQATTIVAETTNSPIPDPENGEAEEYIRGRLASWDAGVTNN</sequence>